<dbReference type="PROSITE" id="PS51294">
    <property type="entry name" value="HTH_MYB"/>
    <property type="match status" value="2"/>
</dbReference>
<protein>
    <submittedName>
        <fullName evidence="6">Uncharacterized protein</fullName>
    </submittedName>
</protein>
<dbReference type="SMART" id="SM00717">
    <property type="entry name" value="SANT"/>
    <property type="match status" value="3"/>
</dbReference>
<keyword evidence="2" id="KW-0238">DNA-binding</keyword>
<dbReference type="Pfam" id="PF13921">
    <property type="entry name" value="Myb_DNA-bind_6"/>
    <property type="match status" value="1"/>
</dbReference>
<dbReference type="PANTHER" id="PTHR45614">
    <property type="entry name" value="MYB PROTEIN-RELATED"/>
    <property type="match status" value="1"/>
</dbReference>
<feature type="region of interest" description="Disordered" evidence="3">
    <location>
        <begin position="288"/>
        <end position="325"/>
    </location>
</feature>
<dbReference type="CDD" id="cd00167">
    <property type="entry name" value="SANT"/>
    <property type="match status" value="2"/>
</dbReference>
<feature type="region of interest" description="Disordered" evidence="3">
    <location>
        <begin position="32"/>
        <end position="62"/>
    </location>
</feature>
<dbReference type="Proteomes" id="UP001054902">
    <property type="component" value="Unassembled WGS sequence"/>
</dbReference>
<evidence type="ECO:0000256" key="3">
    <source>
        <dbReference type="SAM" id="MobiDB-lite"/>
    </source>
</evidence>
<evidence type="ECO:0000259" key="5">
    <source>
        <dbReference type="PROSITE" id="PS51294"/>
    </source>
</evidence>
<dbReference type="GO" id="GO:0000981">
    <property type="term" value="F:DNA-binding transcription factor activity, RNA polymerase II-specific"/>
    <property type="evidence" value="ECO:0007669"/>
    <property type="project" value="TreeGrafter"/>
</dbReference>
<gene>
    <name evidence="6" type="ORF">CTEN210_10751</name>
</gene>
<feature type="domain" description="HTH myb-type" evidence="5">
    <location>
        <begin position="149"/>
        <end position="199"/>
    </location>
</feature>
<dbReference type="Gene3D" id="1.10.10.60">
    <property type="entry name" value="Homeodomain-like"/>
    <property type="match status" value="3"/>
</dbReference>
<dbReference type="PANTHER" id="PTHR45614:SF274">
    <property type="entry name" value="MYB-LIKE DNA-BINDING PROTEIN"/>
    <property type="match status" value="1"/>
</dbReference>
<dbReference type="InterPro" id="IPR017930">
    <property type="entry name" value="Myb_dom"/>
</dbReference>
<accession>A0AAD3H8G3</accession>
<dbReference type="EMBL" id="BLLK01000047">
    <property type="protein sequence ID" value="GFH54275.1"/>
    <property type="molecule type" value="Genomic_DNA"/>
</dbReference>
<sequence>MPSYNIDGSQMAYGFDSDKFLDDLQFDEDLSSFSPDAKMLPSPDMKPSFMTATSRPRQWTDEEDERLKEVVENLFAQVDDFVNEVHPNKSRRGKKRNKQTKPQEKDKIRDLDWALVAQKVANGRNSAECLRRYNKIVGNRATEAAAALKGPWTAEEDQKLMKLVKDNGPKKWSQIAAELPGRIGKQCRERWHNHLNPNINKSPWTEQEDRIILEAHSTVGNKWAEIAKVLPGRTDNAIKNHWNSSMKRKVEKYVHAKNIDGVHRVIDEQKRYLIADDIEGCLKAVRAAPAPQAKGKSSKSKRSTSRQTSTDQPLTSSIQQSKRPMHVAIANANTYMPDTKKMKPSFSHPSESDLKELKVYLTSLKAGYVDGMRLSKLERQRKAEEIMSRTKITSTDLDELNLTIEERRALPKSFSSWVPYLAPYINYDHIGSRAMKMKPISMLSPFSAFLNTRTDLFGNMTSPAMSEPSPAAGLAKSAVPASLKPSPFNGNQKTPAKVKTESPTTNMLSKTPQFTPFSQTLSSLFSPPAPLSINSTSSTQAAHQNTSESLSMDKIMQSSFVPTPNKIASIFSPEPKMNLTNVLTDRQVNGGVAVPISSEKKRKVESSGGYYKRMGSPSFGAPKDKLSTGYPDKNMQWLPHELSTPSFSSHTRMPRESAHLVTGSGRQRARNNAAHPSMPYHAYSNEDLSMHHISTIGASNDFMSPMLQKPSFNVKQEPDH</sequence>
<comment type="caution">
    <text evidence="6">The sequence shown here is derived from an EMBL/GenBank/DDBJ whole genome shotgun (WGS) entry which is preliminary data.</text>
</comment>
<feature type="domain" description="HTH myb-type" evidence="5">
    <location>
        <begin position="200"/>
        <end position="250"/>
    </location>
</feature>
<dbReference type="FunFam" id="1.10.10.60:FF:000010">
    <property type="entry name" value="Transcriptional activator Myb isoform A"/>
    <property type="match status" value="1"/>
</dbReference>
<evidence type="ECO:0000313" key="6">
    <source>
        <dbReference type="EMBL" id="GFH54275.1"/>
    </source>
</evidence>
<feature type="domain" description="Myb-like" evidence="4">
    <location>
        <begin position="51"/>
        <end position="137"/>
    </location>
</feature>
<feature type="region of interest" description="Disordered" evidence="3">
    <location>
        <begin position="645"/>
        <end position="673"/>
    </location>
</feature>
<dbReference type="InterPro" id="IPR050560">
    <property type="entry name" value="MYB_TF"/>
</dbReference>
<feature type="domain" description="Myb-like" evidence="4">
    <location>
        <begin position="149"/>
        <end position="195"/>
    </location>
</feature>
<evidence type="ECO:0000256" key="2">
    <source>
        <dbReference type="ARBA" id="ARBA00023125"/>
    </source>
</evidence>
<keyword evidence="7" id="KW-1185">Reference proteome</keyword>
<dbReference type="InterPro" id="IPR009057">
    <property type="entry name" value="Homeodomain-like_sf"/>
</dbReference>
<evidence type="ECO:0000313" key="7">
    <source>
        <dbReference type="Proteomes" id="UP001054902"/>
    </source>
</evidence>
<feature type="region of interest" description="Disordered" evidence="3">
    <location>
        <begin position="83"/>
        <end position="107"/>
    </location>
</feature>
<feature type="region of interest" description="Disordered" evidence="3">
    <location>
        <begin position="464"/>
        <end position="511"/>
    </location>
</feature>
<feature type="domain" description="Myb-like" evidence="4">
    <location>
        <begin position="196"/>
        <end position="246"/>
    </location>
</feature>
<feature type="compositionally biased region" description="Basic residues" evidence="3">
    <location>
        <begin position="88"/>
        <end position="99"/>
    </location>
</feature>
<dbReference type="GO" id="GO:0005634">
    <property type="term" value="C:nucleus"/>
    <property type="evidence" value="ECO:0007669"/>
    <property type="project" value="TreeGrafter"/>
</dbReference>
<reference evidence="6 7" key="1">
    <citation type="journal article" date="2021" name="Sci. Rep.">
        <title>The genome of the diatom Chaetoceros tenuissimus carries an ancient integrated fragment of an extant virus.</title>
        <authorList>
            <person name="Hongo Y."/>
            <person name="Kimura K."/>
            <person name="Takaki Y."/>
            <person name="Yoshida Y."/>
            <person name="Baba S."/>
            <person name="Kobayashi G."/>
            <person name="Nagasaki K."/>
            <person name="Hano T."/>
            <person name="Tomaru Y."/>
        </authorList>
    </citation>
    <scope>NUCLEOTIDE SEQUENCE [LARGE SCALE GENOMIC DNA]</scope>
    <source>
        <strain evidence="6 7">NIES-3715</strain>
    </source>
</reference>
<feature type="compositionally biased region" description="Polar residues" evidence="3">
    <location>
        <begin position="311"/>
        <end position="322"/>
    </location>
</feature>
<name>A0AAD3H8G3_9STRA</name>
<evidence type="ECO:0000259" key="4">
    <source>
        <dbReference type="PROSITE" id="PS50090"/>
    </source>
</evidence>
<feature type="compositionally biased region" description="Polar residues" evidence="3">
    <location>
        <begin position="501"/>
        <end position="511"/>
    </location>
</feature>
<dbReference type="PROSITE" id="PS50090">
    <property type="entry name" value="MYB_LIKE"/>
    <property type="match status" value="3"/>
</dbReference>
<dbReference type="SUPFAM" id="SSF46689">
    <property type="entry name" value="Homeodomain-like"/>
    <property type="match status" value="1"/>
</dbReference>
<dbReference type="InterPro" id="IPR001005">
    <property type="entry name" value="SANT/Myb"/>
</dbReference>
<organism evidence="6 7">
    <name type="scientific">Chaetoceros tenuissimus</name>
    <dbReference type="NCBI Taxonomy" id="426638"/>
    <lineage>
        <taxon>Eukaryota</taxon>
        <taxon>Sar</taxon>
        <taxon>Stramenopiles</taxon>
        <taxon>Ochrophyta</taxon>
        <taxon>Bacillariophyta</taxon>
        <taxon>Coscinodiscophyceae</taxon>
        <taxon>Chaetocerotophycidae</taxon>
        <taxon>Chaetocerotales</taxon>
        <taxon>Chaetocerotaceae</taxon>
        <taxon>Chaetoceros</taxon>
    </lineage>
</organism>
<dbReference type="GO" id="GO:0000978">
    <property type="term" value="F:RNA polymerase II cis-regulatory region sequence-specific DNA binding"/>
    <property type="evidence" value="ECO:0007669"/>
    <property type="project" value="TreeGrafter"/>
</dbReference>
<dbReference type="AlphaFoldDB" id="A0AAD3H8G3"/>
<evidence type="ECO:0000256" key="1">
    <source>
        <dbReference type="ARBA" id="ARBA00022737"/>
    </source>
</evidence>
<proteinExistence type="predicted"/>
<keyword evidence="1" id="KW-0677">Repeat</keyword>